<dbReference type="NCBIfam" id="NF001299">
    <property type="entry name" value="PRK00241.1"/>
    <property type="match status" value="1"/>
</dbReference>
<dbReference type="Pfam" id="PF09296">
    <property type="entry name" value="NUDIX-like"/>
    <property type="match status" value="1"/>
</dbReference>
<comment type="similarity">
    <text evidence="3">Belongs to the Nudix hydrolase family. NudC subfamily.</text>
</comment>
<dbReference type="PROSITE" id="PS00893">
    <property type="entry name" value="NUDIX_BOX"/>
    <property type="match status" value="1"/>
</dbReference>
<reference evidence="11" key="1">
    <citation type="journal article" date="2021" name="Front. Microbiol.">
        <title>Comprehensive Comparative Genomics and Phenotyping of Methylobacterium Species.</title>
        <authorList>
            <person name="Alessa O."/>
            <person name="Ogura Y."/>
            <person name="Fujitani Y."/>
            <person name="Takami H."/>
            <person name="Hayashi T."/>
            <person name="Sahin N."/>
            <person name="Tani A."/>
        </authorList>
    </citation>
    <scope>NUCLEOTIDE SEQUENCE</scope>
    <source>
        <strain evidence="11">NBRC 15689</strain>
    </source>
</reference>
<gene>
    <name evidence="11" type="primary">nudC</name>
    <name evidence="11" type="ORF">LKMONMHP_3413</name>
</gene>
<dbReference type="PROSITE" id="PS51462">
    <property type="entry name" value="NUDIX"/>
    <property type="match status" value="1"/>
</dbReference>
<protein>
    <recommendedName>
        <fullName evidence="4">NAD(+) diphosphatase</fullName>
        <ecNumber evidence="4">3.6.1.22</ecNumber>
    </recommendedName>
</protein>
<evidence type="ECO:0000256" key="9">
    <source>
        <dbReference type="ARBA" id="ARBA00023679"/>
    </source>
</evidence>
<dbReference type="InterPro" id="IPR050241">
    <property type="entry name" value="NAD-cap_RNA_hydrolase_NudC"/>
</dbReference>
<keyword evidence="5" id="KW-0479">Metal-binding</keyword>
<dbReference type="CDD" id="cd03429">
    <property type="entry name" value="NUDIX_NADH_pyrophosphatase_Nudt13"/>
    <property type="match status" value="1"/>
</dbReference>
<proteinExistence type="inferred from homology"/>
<keyword evidence="8" id="KW-0520">NAD</keyword>
<evidence type="ECO:0000256" key="4">
    <source>
        <dbReference type="ARBA" id="ARBA00012381"/>
    </source>
</evidence>
<name>A0ABQ4TBW7_METOR</name>
<evidence type="ECO:0000256" key="1">
    <source>
        <dbReference type="ARBA" id="ARBA00001946"/>
    </source>
</evidence>
<organism evidence="11 12">
    <name type="scientific">Methylobacterium organophilum</name>
    <dbReference type="NCBI Taxonomy" id="410"/>
    <lineage>
        <taxon>Bacteria</taxon>
        <taxon>Pseudomonadati</taxon>
        <taxon>Pseudomonadota</taxon>
        <taxon>Alphaproteobacteria</taxon>
        <taxon>Hyphomicrobiales</taxon>
        <taxon>Methylobacteriaceae</taxon>
        <taxon>Methylobacterium</taxon>
    </lineage>
</organism>
<evidence type="ECO:0000256" key="7">
    <source>
        <dbReference type="ARBA" id="ARBA00022842"/>
    </source>
</evidence>
<comment type="cofactor">
    <cofactor evidence="2">
        <name>Zn(2+)</name>
        <dbReference type="ChEBI" id="CHEBI:29105"/>
    </cofactor>
</comment>
<dbReference type="Gene3D" id="3.90.79.10">
    <property type="entry name" value="Nucleoside Triphosphate Pyrophosphohydrolase"/>
    <property type="match status" value="1"/>
</dbReference>
<keyword evidence="12" id="KW-1185">Reference proteome</keyword>
<evidence type="ECO:0000256" key="2">
    <source>
        <dbReference type="ARBA" id="ARBA00001947"/>
    </source>
</evidence>
<comment type="caution">
    <text evidence="11">The sequence shown here is derived from an EMBL/GenBank/DDBJ whole genome shotgun (WGS) entry which is preliminary data.</text>
</comment>
<dbReference type="InterPro" id="IPR020084">
    <property type="entry name" value="NUDIX_hydrolase_CS"/>
</dbReference>
<evidence type="ECO:0000256" key="5">
    <source>
        <dbReference type="ARBA" id="ARBA00022723"/>
    </source>
</evidence>
<keyword evidence="7" id="KW-0460">Magnesium</keyword>
<dbReference type="EC" id="3.6.1.22" evidence="4"/>
<dbReference type="PANTHER" id="PTHR42904:SF6">
    <property type="entry name" value="NAD-CAPPED RNA HYDROLASE NUDT12"/>
    <property type="match status" value="1"/>
</dbReference>
<dbReference type="Pfam" id="PF09297">
    <property type="entry name" value="Zn_ribbon_NUD"/>
    <property type="match status" value="1"/>
</dbReference>
<evidence type="ECO:0000256" key="8">
    <source>
        <dbReference type="ARBA" id="ARBA00023027"/>
    </source>
</evidence>
<dbReference type="InterPro" id="IPR015797">
    <property type="entry name" value="NUDIX_hydrolase-like_dom_sf"/>
</dbReference>
<feature type="domain" description="Nudix hydrolase" evidence="10">
    <location>
        <begin position="168"/>
        <end position="293"/>
    </location>
</feature>
<evidence type="ECO:0000259" key="10">
    <source>
        <dbReference type="PROSITE" id="PS51462"/>
    </source>
</evidence>
<accession>A0ABQ4TBW7</accession>
<sequence>MNRSGSGRDALGFATSRLIRHSAEREHLPLPDREAPDSLHVLLVGGDVLLRAGRPETCLLGPAQRRAAAGPAIDVFLGTLDERPVFAASLPAEAAASFPEPDFRTSDLRWLAVEGSVEPHELGLLATAKSLLTWHARHGFCANCGTPTEIRAAGFRRECPNCGTHHFPRTDPVVIMLIRDGDRCLIGRGPHFPEGMYSCLAGFLEPGETIEDAVRRETAEETGIRIGAVRYHACQPWPFPSSLMIGCVAEAESRDLVIDPAELADARWVDRVELATLFARTHPEGIFAPQPMAIAHLLLRNFLDGRL</sequence>
<evidence type="ECO:0000313" key="12">
    <source>
        <dbReference type="Proteomes" id="UP001055156"/>
    </source>
</evidence>
<dbReference type="EMBL" id="BPQV01000010">
    <property type="protein sequence ID" value="GJE28541.1"/>
    <property type="molecule type" value="Genomic_DNA"/>
</dbReference>
<comment type="cofactor">
    <cofactor evidence="1">
        <name>Mg(2+)</name>
        <dbReference type="ChEBI" id="CHEBI:18420"/>
    </cofactor>
</comment>
<dbReference type="InterPro" id="IPR049734">
    <property type="entry name" value="NudC-like_C"/>
</dbReference>
<dbReference type="PANTHER" id="PTHR42904">
    <property type="entry name" value="NUDIX HYDROLASE, NUDC SUBFAMILY"/>
    <property type="match status" value="1"/>
</dbReference>
<dbReference type="Pfam" id="PF00293">
    <property type="entry name" value="NUDIX"/>
    <property type="match status" value="1"/>
</dbReference>
<dbReference type="InterPro" id="IPR000086">
    <property type="entry name" value="NUDIX_hydrolase_dom"/>
</dbReference>
<dbReference type="InterPro" id="IPR015376">
    <property type="entry name" value="Znr_NADH_PPase"/>
</dbReference>
<reference evidence="11" key="2">
    <citation type="submission" date="2021-08" db="EMBL/GenBank/DDBJ databases">
        <authorList>
            <person name="Tani A."/>
            <person name="Ola A."/>
            <person name="Ogura Y."/>
            <person name="Katsura K."/>
            <person name="Hayashi T."/>
        </authorList>
    </citation>
    <scope>NUCLEOTIDE SEQUENCE</scope>
    <source>
        <strain evidence="11">NBRC 15689</strain>
    </source>
</reference>
<evidence type="ECO:0000256" key="3">
    <source>
        <dbReference type="ARBA" id="ARBA00009595"/>
    </source>
</evidence>
<dbReference type="InterPro" id="IPR015375">
    <property type="entry name" value="NADH_PPase-like_N"/>
</dbReference>
<evidence type="ECO:0000313" key="11">
    <source>
        <dbReference type="EMBL" id="GJE28541.1"/>
    </source>
</evidence>
<dbReference type="RefSeq" id="WP_238312483.1">
    <property type="nucleotide sequence ID" value="NZ_BPQV01000010.1"/>
</dbReference>
<dbReference type="SUPFAM" id="SSF55811">
    <property type="entry name" value="Nudix"/>
    <property type="match status" value="1"/>
</dbReference>
<keyword evidence="6" id="KW-0378">Hydrolase</keyword>
<dbReference type="Proteomes" id="UP001055156">
    <property type="component" value="Unassembled WGS sequence"/>
</dbReference>
<evidence type="ECO:0000256" key="6">
    <source>
        <dbReference type="ARBA" id="ARBA00022801"/>
    </source>
</evidence>
<dbReference type="Gene3D" id="3.90.79.20">
    <property type="match status" value="1"/>
</dbReference>
<comment type="catalytic activity">
    <reaction evidence="9">
        <text>a 5'-end NAD(+)-phospho-ribonucleoside in mRNA + H2O = a 5'-end phospho-adenosine-phospho-ribonucleoside in mRNA + beta-nicotinamide D-ribonucleotide + 2 H(+)</text>
        <dbReference type="Rhea" id="RHEA:60876"/>
        <dbReference type="Rhea" id="RHEA-COMP:15698"/>
        <dbReference type="Rhea" id="RHEA-COMP:15719"/>
        <dbReference type="ChEBI" id="CHEBI:14649"/>
        <dbReference type="ChEBI" id="CHEBI:15377"/>
        <dbReference type="ChEBI" id="CHEBI:15378"/>
        <dbReference type="ChEBI" id="CHEBI:144029"/>
        <dbReference type="ChEBI" id="CHEBI:144051"/>
    </reaction>
    <physiologicalReaction direction="left-to-right" evidence="9">
        <dbReference type="Rhea" id="RHEA:60877"/>
    </physiologicalReaction>
</comment>